<name>A0A4T2BL08_9MICO</name>
<protein>
    <recommendedName>
        <fullName evidence="4">2'-5' RNA ligase family protein</fullName>
    </recommendedName>
</protein>
<organism evidence="2 3">
    <name type="scientific">Subtercola vilae</name>
    <dbReference type="NCBI Taxonomy" id="2056433"/>
    <lineage>
        <taxon>Bacteria</taxon>
        <taxon>Bacillati</taxon>
        <taxon>Actinomycetota</taxon>
        <taxon>Actinomycetes</taxon>
        <taxon>Micrococcales</taxon>
        <taxon>Microbacteriaceae</taxon>
        <taxon>Subtercola</taxon>
    </lineage>
</organism>
<evidence type="ECO:0000313" key="2">
    <source>
        <dbReference type="EMBL" id="TIH29956.1"/>
    </source>
</evidence>
<dbReference type="SUPFAM" id="SSF55144">
    <property type="entry name" value="LigT-like"/>
    <property type="match status" value="1"/>
</dbReference>
<keyword evidence="3" id="KW-1185">Reference proteome</keyword>
<feature type="region of interest" description="Disordered" evidence="1">
    <location>
        <begin position="147"/>
        <end position="166"/>
    </location>
</feature>
<sequence length="177" mass="18186">MMSIELLLDAALDARIRAEWNTLLLAGLPSQARHSGASNAPHVTLLAAEAVEVGVVGVGAVGAGVLPAEVQLSGFAVFGAGPKGLVLSRLVVVSRELQALHAAVHAAATGLIGLSELTAVDRWTPHITLASRLTPAQLGAAIELLAPPPAPHPQPTEPPAPHPQPHVGRAVALRHWN</sequence>
<dbReference type="Pfam" id="PF13563">
    <property type="entry name" value="2_5_RNA_ligase2"/>
    <property type="match status" value="1"/>
</dbReference>
<feature type="compositionally biased region" description="Pro residues" evidence="1">
    <location>
        <begin position="147"/>
        <end position="164"/>
    </location>
</feature>
<evidence type="ECO:0008006" key="4">
    <source>
        <dbReference type="Google" id="ProtNLM"/>
    </source>
</evidence>
<dbReference type="Proteomes" id="UP000306192">
    <property type="component" value="Unassembled WGS sequence"/>
</dbReference>
<reference evidence="2 3" key="1">
    <citation type="journal article" date="2019" name="Microorganisms">
        <title>Systematic Affiliation and Genome Analysis of Subtercola vilae DB165(T) with Particular Emphasis on Cold Adaptation of an Isolate from a High-Altitude Cold Volcano Lake.</title>
        <authorList>
            <person name="Villalobos A.S."/>
            <person name="Wiese J."/>
            <person name="Imhoff J.F."/>
            <person name="Dorador C."/>
            <person name="Keller A."/>
            <person name="Hentschel U."/>
        </authorList>
    </citation>
    <scope>NUCLEOTIDE SEQUENCE [LARGE SCALE GENOMIC DNA]</scope>
    <source>
        <strain evidence="2 3">DB165</strain>
    </source>
</reference>
<dbReference type="RefSeq" id="WP_136643611.1">
    <property type="nucleotide sequence ID" value="NZ_QYRT01000056.1"/>
</dbReference>
<feature type="non-terminal residue" evidence="2">
    <location>
        <position position="177"/>
    </location>
</feature>
<evidence type="ECO:0000313" key="3">
    <source>
        <dbReference type="Proteomes" id="UP000306192"/>
    </source>
</evidence>
<evidence type="ECO:0000256" key="1">
    <source>
        <dbReference type="SAM" id="MobiDB-lite"/>
    </source>
</evidence>
<dbReference type="Gene3D" id="3.90.1140.10">
    <property type="entry name" value="Cyclic phosphodiesterase"/>
    <property type="match status" value="1"/>
</dbReference>
<gene>
    <name evidence="2" type="ORF">D4765_17580</name>
</gene>
<dbReference type="EMBL" id="QYRT01000056">
    <property type="protein sequence ID" value="TIH29956.1"/>
    <property type="molecule type" value="Genomic_DNA"/>
</dbReference>
<accession>A0A4T2BL08</accession>
<dbReference type="AlphaFoldDB" id="A0A4T2BL08"/>
<dbReference type="InterPro" id="IPR009097">
    <property type="entry name" value="Cyclic_Pdiesterase"/>
</dbReference>
<dbReference type="OrthoDB" id="3397424at2"/>
<proteinExistence type="predicted"/>
<comment type="caution">
    <text evidence="2">The sequence shown here is derived from an EMBL/GenBank/DDBJ whole genome shotgun (WGS) entry which is preliminary data.</text>
</comment>